<dbReference type="GO" id="GO:0016539">
    <property type="term" value="P:intein-mediated protein splicing"/>
    <property type="evidence" value="ECO:0007669"/>
    <property type="project" value="InterPro"/>
</dbReference>
<protein>
    <recommendedName>
        <fullName evidence="2">Hint domain-containing protein</fullName>
    </recommendedName>
</protein>
<dbReference type="EMBL" id="LAZR01020142">
    <property type="protein sequence ID" value="KKL89959.1"/>
    <property type="molecule type" value="Genomic_DNA"/>
</dbReference>
<accession>A0A0F9FU40</accession>
<dbReference type="Gene3D" id="3.30.420.280">
    <property type="match status" value="1"/>
</dbReference>
<dbReference type="Gene3D" id="3.40.50.300">
    <property type="entry name" value="P-loop containing nucleotide triphosphate hydrolases"/>
    <property type="match status" value="1"/>
</dbReference>
<dbReference type="SUPFAM" id="SSF51294">
    <property type="entry name" value="Hedgehog/intein (Hint) domain"/>
    <property type="match status" value="1"/>
</dbReference>
<comment type="caution">
    <text evidence="1">The sequence shown here is derived from an EMBL/GenBank/DDBJ whole genome shotgun (WGS) entry which is preliminary data.</text>
</comment>
<name>A0A0F9FU40_9ZZZZ</name>
<dbReference type="AlphaFoldDB" id="A0A0F9FU40"/>
<feature type="non-terminal residue" evidence="1">
    <location>
        <position position="680"/>
    </location>
</feature>
<dbReference type="InterPro" id="IPR036844">
    <property type="entry name" value="Hint_dom_sf"/>
</dbReference>
<sequence>MTTTTIKPLRERLPDGGVTLNFHQGQQRAWHSKARFVFMLGSPQVGKTCFGPHWLHREIGLCGGGDYLAVTATYDMFKLKMLRELLEVFVEISGVGKYWAGAKVIEIAEDMKPGNFKAKHQDDKMWARIILRSADAAVGLESATANAAWVDEPGHKDFRYSSWEAIDRRVLLSKGRILGTSTIYGVNWVKTEIYNPWRKGDKTIDVIQCDALMNPIFPKEEYEREKKRMPPWKFNMIYRGTYDTPAGLIYDSFDDASCVVPRFPISKDWPRFVGHDFGGSNPAAIFFAQDPGTGFFYGYHEYLPGSGRSTSEHVNEFKEITKDTSVIKRAGGSHQEDEIRQGYTSHGWPIQEPKVNNVTAGIDKVYALHKLNKVFIFSDMENYLREKLSYSYKLDDQFNPTEEIEDKSKFHLMDCLVAGTLITTEVGLKPIENIMIGENVLTRQGYFPVLRTIRKSAETVSAHFSNGSVLKGTANHSVFVKGKGFLPLDALRYKDIIEVCQKSFVSTELTTTVILNPRDGQTGFISKIRGNIFTELFGKPTSGKYLKGILSIIKTLIPSIMNCLTWLSRLMVFICQTICGGNLLILNTSLEYDFSLRRGTNQKRVEGGIVSTGKLYQLIDSQFLKIVNDAEKSIKLFSLLVVNSVLTFARRDTATQPDKIGKTANAQFATYGLPSISILE</sequence>
<dbReference type="CDD" id="cd00081">
    <property type="entry name" value="Hint"/>
    <property type="match status" value="1"/>
</dbReference>
<dbReference type="InterPro" id="IPR027417">
    <property type="entry name" value="P-loop_NTPase"/>
</dbReference>
<organism evidence="1">
    <name type="scientific">marine sediment metagenome</name>
    <dbReference type="NCBI Taxonomy" id="412755"/>
    <lineage>
        <taxon>unclassified sequences</taxon>
        <taxon>metagenomes</taxon>
        <taxon>ecological metagenomes</taxon>
    </lineage>
</organism>
<gene>
    <name evidence="1" type="ORF">LCGC14_1909470</name>
</gene>
<proteinExistence type="predicted"/>
<dbReference type="InterPro" id="IPR006141">
    <property type="entry name" value="Intein_N"/>
</dbReference>
<dbReference type="Gene3D" id="2.170.16.10">
    <property type="entry name" value="Hedgehog/Intein (Hint) domain"/>
    <property type="match status" value="1"/>
</dbReference>
<dbReference type="PROSITE" id="PS50817">
    <property type="entry name" value="INTEIN_N_TER"/>
    <property type="match status" value="1"/>
</dbReference>
<evidence type="ECO:0000313" key="1">
    <source>
        <dbReference type="EMBL" id="KKL89959.1"/>
    </source>
</evidence>
<reference evidence="1" key="1">
    <citation type="journal article" date="2015" name="Nature">
        <title>Complex archaea that bridge the gap between prokaryotes and eukaryotes.</title>
        <authorList>
            <person name="Spang A."/>
            <person name="Saw J.H."/>
            <person name="Jorgensen S.L."/>
            <person name="Zaremba-Niedzwiedzka K."/>
            <person name="Martijn J."/>
            <person name="Lind A.E."/>
            <person name="van Eijk R."/>
            <person name="Schleper C."/>
            <person name="Guy L."/>
            <person name="Ettema T.J."/>
        </authorList>
    </citation>
    <scope>NUCLEOTIDE SEQUENCE</scope>
</reference>
<evidence type="ECO:0008006" key="2">
    <source>
        <dbReference type="Google" id="ProtNLM"/>
    </source>
</evidence>